<proteinExistence type="predicted"/>
<evidence type="ECO:0000313" key="1">
    <source>
        <dbReference type="EMBL" id="KAJ8441429.1"/>
    </source>
</evidence>
<keyword evidence="2" id="KW-1185">Reference proteome</keyword>
<protein>
    <submittedName>
        <fullName evidence="1">Uncharacterized protein</fullName>
    </submittedName>
</protein>
<organism evidence="1 2">
    <name type="scientific">Carnegiea gigantea</name>
    <dbReference type="NCBI Taxonomy" id="171969"/>
    <lineage>
        <taxon>Eukaryota</taxon>
        <taxon>Viridiplantae</taxon>
        <taxon>Streptophyta</taxon>
        <taxon>Embryophyta</taxon>
        <taxon>Tracheophyta</taxon>
        <taxon>Spermatophyta</taxon>
        <taxon>Magnoliopsida</taxon>
        <taxon>eudicotyledons</taxon>
        <taxon>Gunneridae</taxon>
        <taxon>Pentapetalae</taxon>
        <taxon>Caryophyllales</taxon>
        <taxon>Cactineae</taxon>
        <taxon>Cactaceae</taxon>
        <taxon>Cactoideae</taxon>
        <taxon>Echinocereeae</taxon>
        <taxon>Carnegiea</taxon>
    </lineage>
</organism>
<comment type="caution">
    <text evidence="1">The sequence shown here is derived from an EMBL/GenBank/DDBJ whole genome shotgun (WGS) entry which is preliminary data.</text>
</comment>
<evidence type="ECO:0000313" key="2">
    <source>
        <dbReference type="Proteomes" id="UP001153076"/>
    </source>
</evidence>
<gene>
    <name evidence="1" type="ORF">Cgig2_023615</name>
</gene>
<sequence>MFGDGGNLILEISHEVEGGRVWASDVGRRLQVEWVIGKVVDRYSGTVVRYSVLQRLEAVVGERGGCVCVMGGKLGDSGGEKVTHVGGWTKYIVLKEGVGLEEVQRMVTSNVLTVHKLWYSLKYDRGMVIELEGDGDLRMFLKGNDEHGYLYVGDNDGPKRRAQKAMWSYDHGIVCGRSDRDRDDMVQEGRKGAGLKRWRKCEH</sequence>
<dbReference type="Proteomes" id="UP001153076">
    <property type="component" value="Unassembled WGS sequence"/>
</dbReference>
<dbReference type="AlphaFoldDB" id="A0A9Q1KEH6"/>
<name>A0A9Q1KEH6_9CARY</name>
<accession>A0A9Q1KEH6</accession>
<reference evidence="1" key="1">
    <citation type="submission" date="2022-04" db="EMBL/GenBank/DDBJ databases">
        <title>Carnegiea gigantea Genome sequencing and assembly v2.</title>
        <authorList>
            <person name="Copetti D."/>
            <person name="Sanderson M.J."/>
            <person name="Burquez A."/>
            <person name="Wojciechowski M.F."/>
        </authorList>
    </citation>
    <scope>NUCLEOTIDE SEQUENCE</scope>
    <source>
        <strain evidence="1">SGP5-SGP5p</strain>
        <tissue evidence="1">Aerial part</tissue>
    </source>
</reference>
<dbReference type="EMBL" id="JAKOGI010000166">
    <property type="protein sequence ID" value="KAJ8441429.1"/>
    <property type="molecule type" value="Genomic_DNA"/>
</dbReference>